<comment type="caution">
    <text evidence="2">The sequence shown here is derived from an EMBL/GenBank/DDBJ whole genome shotgun (WGS) entry which is preliminary data.</text>
</comment>
<feature type="transmembrane region" description="Helical" evidence="1">
    <location>
        <begin position="92"/>
        <end position="112"/>
    </location>
</feature>
<keyword evidence="3" id="KW-1185">Reference proteome</keyword>
<feature type="transmembrane region" description="Helical" evidence="1">
    <location>
        <begin position="159"/>
        <end position="182"/>
    </location>
</feature>
<feature type="transmembrane region" description="Helical" evidence="1">
    <location>
        <begin position="133"/>
        <end position="153"/>
    </location>
</feature>
<dbReference type="EMBL" id="CAXAMM010016002">
    <property type="protein sequence ID" value="CAK9037833.1"/>
    <property type="molecule type" value="Genomic_DNA"/>
</dbReference>
<evidence type="ECO:0000313" key="3">
    <source>
        <dbReference type="Proteomes" id="UP001642464"/>
    </source>
</evidence>
<evidence type="ECO:0008006" key="4">
    <source>
        <dbReference type="Google" id="ProtNLM"/>
    </source>
</evidence>
<accession>A0ABP0LGT6</accession>
<evidence type="ECO:0000313" key="2">
    <source>
        <dbReference type="EMBL" id="CAK9037833.1"/>
    </source>
</evidence>
<dbReference type="Proteomes" id="UP001642464">
    <property type="component" value="Unassembled WGS sequence"/>
</dbReference>
<proteinExistence type="predicted"/>
<keyword evidence="1" id="KW-0812">Transmembrane</keyword>
<keyword evidence="1" id="KW-0472">Membrane</keyword>
<name>A0ABP0LGT6_9DINO</name>
<keyword evidence="1" id="KW-1133">Transmembrane helix</keyword>
<protein>
    <recommendedName>
        <fullName evidence="4">Transmembrane protein</fullName>
    </recommendedName>
</protein>
<gene>
    <name evidence="2" type="ORF">SCF082_LOCUS22333</name>
</gene>
<sequence>MDTQDTSLLQSDIRELERDLEAAAQSEMMLLESLLGKTLDASSFRERIQGAWSMMGVVGALFLTMDQYNHVVHCPADVKVHVPFCQQVHPCLSGIATVFAAGSVVLSMVLYVQMSFVPDEFLGAWMRNLSTAVDFPLFSFIVSILAWSLAMLWRGILNYGILGVFVSVMVLILGAVILFFYLKVKTMTNKYLISAAAAAKAS</sequence>
<organism evidence="2 3">
    <name type="scientific">Durusdinium trenchii</name>
    <dbReference type="NCBI Taxonomy" id="1381693"/>
    <lineage>
        <taxon>Eukaryota</taxon>
        <taxon>Sar</taxon>
        <taxon>Alveolata</taxon>
        <taxon>Dinophyceae</taxon>
        <taxon>Suessiales</taxon>
        <taxon>Symbiodiniaceae</taxon>
        <taxon>Durusdinium</taxon>
    </lineage>
</organism>
<evidence type="ECO:0000256" key="1">
    <source>
        <dbReference type="SAM" id="Phobius"/>
    </source>
</evidence>
<reference evidence="2 3" key="1">
    <citation type="submission" date="2024-02" db="EMBL/GenBank/DDBJ databases">
        <authorList>
            <person name="Chen Y."/>
            <person name="Shah S."/>
            <person name="Dougan E. K."/>
            <person name="Thang M."/>
            <person name="Chan C."/>
        </authorList>
    </citation>
    <scope>NUCLEOTIDE SEQUENCE [LARGE SCALE GENOMIC DNA]</scope>
</reference>